<evidence type="ECO:0000313" key="3">
    <source>
        <dbReference type="Proteomes" id="UP000190435"/>
    </source>
</evidence>
<accession>A0A1S9ZYY5</accession>
<evidence type="ECO:0000313" key="2">
    <source>
        <dbReference type="EMBL" id="STZ13689.1"/>
    </source>
</evidence>
<dbReference type="AlphaFoldDB" id="A0A1S9ZYY5"/>
<dbReference type="RefSeq" id="WP_078276963.1">
    <property type="nucleotide sequence ID" value="NZ_MUXU01000048.1"/>
</dbReference>
<reference evidence="2 4" key="2">
    <citation type="submission" date="2018-06" db="EMBL/GenBank/DDBJ databases">
        <authorList>
            <consortium name="Pathogen Informatics"/>
            <person name="Doyle S."/>
        </authorList>
    </citation>
    <scope>NUCLEOTIDE SEQUENCE [LARGE SCALE GENOMIC DNA]</scope>
    <source>
        <strain evidence="2 4">NCTC10293</strain>
    </source>
</reference>
<sequence>MANISTAYGTVTVKCKDRKGLALLNKAVQFIHNDTVAGNYGFMITHIDPANVIQLEDGESYHFTGVGRWEFSNVMKYWLDWLDEDLQAKLKTFDWELQFEYTDWEPGNLQLVQELFICGSYEEDYSRVVYAQLVEGENLPYTAENLNKHGFVDYAMDGSPAFYNDIAELAQDVFDVDEVDGGKLVQDYPQIFENQCYHDYEELMCALEDIKDDYLSKME</sequence>
<name>A0A1S9ZYY5_9GAMM</name>
<dbReference type="EMBL" id="UGQE01000002">
    <property type="protein sequence ID" value="STZ13689.1"/>
    <property type="molecule type" value="Genomic_DNA"/>
</dbReference>
<evidence type="ECO:0000313" key="1">
    <source>
        <dbReference type="EMBL" id="OOR88628.1"/>
    </source>
</evidence>
<evidence type="ECO:0000313" key="4">
    <source>
        <dbReference type="Proteomes" id="UP000255279"/>
    </source>
</evidence>
<proteinExistence type="predicted"/>
<reference evidence="1 3" key="1">
    <citation type="submission" date="2017-02" db="EMBL/GenBank/DDBJ databases">
        <title>Draft genome sequence of Moraxella caviae CCUG 355 type strain.</title>
        <authorList>
            <person name="Engstrom-Jakobsson H."/>
            <person name="Salva-Serra F."/>
            <person name="Thorell K."/>
            <person name="Gonzales-Siles L."/>
            <person name="Karlsson R."/>
            <person name="Boulund F."/>
            <person name="Engstrand L."/>
            <person name="Moore E."/>
        </authorList>
    </citation>
    <scope>NUCLEOTIDE SEQUENCE [LARGE SCALE GENOMIC DNA]</scope>
    <source>
        <strain evidence="1 3">CCUG 355</strain>
    </source>
</reference>
<organism evidence="1 3">
    <name type="scientific">Moraxella caviae</name>
    <dbReference type="NCBI Taxonomy" id="34060"/>
    <lineage>
        <taxon>Bacteria</taxon>
        <taxon>Pseudomonadati</taxon>
        <taxon>Pseudomonadota</taxon>
        <taxon>Gammaproteobacteria</taxon>
        <taxon>Moraxellales</taxon>
        <taxon>Moraxellaceae</taxon>
        <taxon>Moraxella</taxon>
    </lineage>
</organism>
<protein>
    <submittedName>
        <fullName evidence="1">Uncharacterized protein</fullName>
    </submittedName>
</protein>
<keyword evidence="3" id="KW-1185">Reference proteome</keyword>
<dbReference type="EMBL" id="MUXU01000048">
    <property type="protein sequence ID" value="OOR88628.1"/>
    <property type="molecule type" value="Genomic_DNA"/>
</dbReference>
<dbReference type="Proteomes" id="UP000255279">
    <property type="component" value="Unassembled WGS sequence"/>
</dbReference>
<gene>
    <name evidence="1" type="ORF">B0181_07890</name>
    <name evidence="2" type="ORF">NCTC10293_01267</name>
</gene>
<dbReference type="Proteomes" id="UP000190435">
    <property type="component" value="Unassembled WGS sequence"/>
</dbReference>